<dbReference type="AlphaFoldDB" id="A0A0L0MZF0"/>
<accession>A0A0L0MZF0</accession>
<keyword evidence="2" id="KW-1185">Reference proteome</keyword>
<dbReference type="EMBL" id="LFRF01000040">
    <property type="protein sequence ID" value="KND87202.1"/>
    <property type="molecule type" value="Genomic_DNA"/>
</dbReference>
<organism evidence="1 2">
    <name type="scientific">Tolypocladium ophioglossoides (strain CBS 100239)</name>
    <name type="common">Snaketongue truffleclub</name>
    <name type="synonym">Elaphocordyceps ophioglossoides</name>
    <dbReference type="NCBI Taxonomy" id="1163406"/>
    <lineage>
        <taxon>Eukaryota</taxon>
        <taxon>Fungi</taxon>
        <taxon>Dikarya</taxon>
        <taxon>Ascomycota</taxon>
        <taxon>Pezizomycotina</taxon>
        <taxon>Sordariomycetes</taxon>
        <taxon>Hypocreomycetidae</taxon>
        <taxon>Hypocreales</taxon>
        <taxon>Ophiocordycipitaceae</taxon>
        <taxon>Tolypocladium</taxon>
    </lineage>
</organism>
<sequence length="80" mass="9292">MGKWIFDGVRISVNVVRPAYATRTEYLLECQLLMGYRYFSVQRYNWTPHDKYLISFGSVVDGTDFIWTQCRDNAIVATSG</sequence>
<evidence type="ECO:0000313" key="2">
    <source>
        <dbReference type="Proteomes" id="UP000036947"/>
    </source>
</evidence>
<protein>
    <submittedName>
        <fullName evidence="1">Uncharacterized protein</fullName>
    </submittedName>
</protein>
<gene>
    <name evidence="1" type="ORF">TOPH_08138</name>
</gene>
<proteinExistence type="predicted"/>
<name>A0A0L0MZF0_TOLOC</name>
<comment type="caution">
    <text evidence="1">The sequence shown here is derived from an EMBL/GenBank/DDBJ whole genome shotgun (WGS) entry which is preliminary data.</text>
</comment>
<evidence type="ECO:0000313" key="1">
    <source>
        <dbReference type="EMBL" id="KND87202.1"/>
    </source>
</evidence>
<dbReference type="Proteomes" id="UP000036947">
    <property type="component" value="Unassembled WGS sequence"/>
</dbReference>
<reference evidence="1 2" key="1">
    <citation type="journal article" date="2015" name="BMC Genomics">
        <title>The genome of the truffle-parasite Tolypocladium ophioglossoides and the evolution of antifungal peptaibiotics.</title>
        <authorList>
            <person name="Quandt C.A."/>
            <person name="Bushley K.E."/>
            <person name="Spatafora J.W."/>
        </authorList>
    </citation>
    <scope>NUCLEOTIDE SEQUENCE [LARGE SCALE GENOMIC DNA]</scope>
    <source>
        <strain evidence="1 2">CBS 100239</strain>
    </source>
</reference>